<evidence type="ECO:0000259" key="6">
    <source>
        <dbReference type="PROSITE" id="PS50072"/>
    </source>
</evidence>
<feature type="domain" description="PPIase cyclophilin-type" evidence="6">
    <location>
        <begin position="2"/>
        <end position="161"/>
    </location>
</feature>
<dbReference type="PRINTS" id="PR00153">
    <property type="entry name" value="CSAPPISMRASE"/>
</dbReference>
<evidence type="ECO:0000256" key="2">
    <source>
        <dbReference type="ARBA" id="ARBA00007365"/>
    </source>
</evidence>
<dbReference type="Proteomes" id="UP000319619">
    <property type="component" value="Unassembled WGS sequence"/>
</dbReference>
<dbReference type="InterPro" id="IPR002130">
    <property type="entry name" value="Cyclophilin-type_PPIase_dom"/>
</dbReference>
<dbReference type="EMBL" id="NJBN01000008">
    <property type="protein sequence ID" value="TKJ39153.1"/>
    <property type="molecule type" value="Genomic_DNA"/>
</dbReference>
<dbReference type="GO" id="GO:0003755">
    <property type="term" value="F:peptidyl-prolyl cis-trans isomerase activity"/>
    <property type="evidence" value="ECO:0007669"/>
    <property type="project" value="UniProtKB-UniRule"/>
</dbReference>
<dbReference type="InterPro" id="IPR024936">
    <property type="entry name" value="Cyclophilin-type_PPIase"/>
</dbReference>
<dbReference type="Pfam" id="PF00160">
    <property type="entry name" value="Pro_isomerase"/>
    <property type="match status" value="1"/>
</dbReference>
<dbReference type="EC" id="5.2.1.8" evidence="5"/>
<dbReference type="Gene3D" id="2.40.100.10">
    <property type="entry name" value="Cyclophilin-like"/>
    <property type="match status" value="1"/>
</dbReference>
<comment type="catalytic activity">
    <reaction evidence="5">
        <text>[protein]-peptidylproline (omega=180) = [protein]-peptidylproline (omega=0)</text>
        <dbReference type="Rhea" id="RHEA:16237"/>
        <dbReference type="Rhea" id="RHEA-COMP:10747"/>
        <dbReference type="Rhea" id="RHEA-COMP:10748"/>
        <dbReference type="ChEBI" id="CHEBI:83833"/>
        <dbReference type="ChEBI" id="CHEBI:83834"/>
        <dbReference type="EC" id="5.2.1.8"/>
    </reaction>
</comment>
<evidence type="ECO:0000256" key="4">
    <source>
        <dbReference type="ARBA" id="ARBA00023235"/>
    </source>
</evidence>
<name>A0A532UW39_UNCL8</name>
<evidence type="ECO:0000256" key="3">
    <source>
        <dbReference type="ARBA" id="ARBA00023110"/>
    </source>
</evidence>
<dbReference type="PROSITE" id="PS00170">
    <property type="entry name" value="CSA_PPIASE_1"/>
    <property type="match status" value="1"/>
</dbReference>
<comment type="caution">
    <text evidence="7">The sequence shown here is derived from an EMBL/GenBank/DDBJ whole genome shotgun (WGS) entry which is preliminary data.</text>
</comment>
<reference evidence="7 8" key="1">
    <citation type="submission" date="2017-06" db="EMBL/GenBank/DDBJ databases">
        <title>Novel microbial phyla capable of carbon fixation and sulfur reduction in deep-sea sediments.</title>
        <authorList>
            <person name="Huang J."/>
            <person name="Baker B."/>
            <person name="Wang Y."/>
        </authorList>
    </citation>
    <scope>NUCLEOTIDE SEQUENCE [LARGE SCALE GENOMIC DNA]</scope>
    <source>
        <strain evidence="7">B3_LCP</strain>
    </source>
</reference>
<evidence type="ECO:0000256" key="5">
    <source>
        <dbReference type="RuleBase" id="RU363019"/>
    </source>
</evidence>
<dbReference type="InterPro" id="IPR029000">
    <property type="entry name" value="Cyclophilin-like_dom_sf"/>
</dbReference>
<sequence length="168" mass="18466">MKNEVAVIETRLGKIVLEFFPEVAPKHVANFKKLAESGFYDSTTFHRVIPGFIIQGGDPLSKDDNRANDGTGGPGYTIVAEPNEHQHLRGAVSMARKGEDSESNGSQFYICVATQPHLDKLGFTVFANVLSGMDTVDKIVNLPRDQRDNPLEPISIEKVSIILKTDLN</sequence>
<dbReference type="PROSITE" id="PS50072">
    <property type="entry name" value="CSA_PPIASE_2"/>
    <property type="match status" value="1"/>
</dbReference>
<dbReference type="CDD" id="cd00317">
    <property type="entry name" value="cyclophilin"/>
    <property type="match status" value="1"/>
</dbReference>
<proteinExistence type="inferred from homology"/>
<comment type="similarity">
    <text evidence="2 5">Belongs to the cyclophilin-type PPIase family.</text>
</comment>
<protein>
    <recommendedName>
        <fullName evidence="5">Peptidyl-prolyl cis-trans isomerase</fullName>
        <shortName evidence="5">PPIase</shortName>
        <ecNumber evidence="5">5.2.1.8</ecNumber>
    </recommendedName>
</protein>
<dbReference type="AlphaFoldDB" id="A0A532UW39"/>
<dbReference type="GO" id="GO:0006457">
    <property type="term" value="P:protein folding"/>
    <property type="evidence" value="ECO:0007669"/>
    <property type="project" value="InterPro"/>
</dbReference>
<evidence type="ECO:0000313" key="7">
    <source>
        <dbReference type="EMBL" id="TKJ39153.1"/>
    </source>
</evidence>
<dbReference type="SUPFAM" id="SSF50891">
    <property type="entry name" value="Cyclophilin-like"/>
    <property type="match status" value="1"/>
</dbReference>
<comment type="function">
    <text evidence="1 5">PPIases accelerate the folding of proteins. It catalyzes the cis-trans isomerization of proline imidic peptide bonds in oligopeptides.</text>
</comment>
<keyword evidence="4 5" id="KW-0413">Isomerase</keyword>
<dbReference type="PANTHER" id="PTHR45625:SF4">
    <property type="entry name" value="PEPTIDYLPROLYL ISOMERASE DOMAIN AND WD REPEAT-CONTAINING PROTEIN 1"/>
    <property type="match status" value="1"/>
</dbReference>
<evidence type="ECO:0000313" key="8">
    <source>
        <dbReference type="Proteomes" id="UP000319619"/>
    </source>
</evidence>
<dbReference type="PANTHER" id="PTHR45625">
    <property type="entry name" value="PEPTIDYL-PROLYL CIS-TRANS ISOMERASE-RELATED"/>
    <property type="match status" value="1"/>
</dbReference>
<dbReference type="InterPro" id="IPR020892">
    <property type="entry name" value="Cyclophilin-type_PPIase_CS"/>
</dbReference>
<dbReference type="InterPro" id="IPR044666">
    <property type="entry name" value="Cyclophilin_A-like"/>
</dbReference>
<keyword evidence="3 5" id="KW-0697">Rotamase</keyword>
<dbReference type="PIRSF" id="PIRSF001467">
    <property type="entry name" value="Peptidylpro_ismrse"/>
    <property type="match status" value="1"/>
</dbReference>
<organism evidence="7 8">
    <name type="scientific">candidate division LCP-89 bacterium B3_LCP</name>
    <dbReference type="NCBI Taxonomy" id="2012998"/>
    <lineage>
        <taxon>Bacteria</taxon>
        <taxon>Pseudomonadati</taxon>
        <taxon>Bacteria division LCP-89</taxon>
    </lineage>
</organism>
<gene>
    <name evidence="7" type="ORF">CEE37_11850</name>
</gene>
<evidence type="ECO:0000256" key="1">
    <source>
        <dbReference type="ARBA" id="ARBA00002388"/>
    </source>
</evidence>
<accession>A0A532UW39</accession>